<evidence type="ECO:0000256" key="1">
    <source>
        <dbReference type="ARBA" id="ARBA00007592"/>
    </source>
</evidence>
<evidence type="ECO:0000256" key="2">
    <source>
        <dbReference type="ARBA" id="ARBA00023239"/>
    </source>
</evidence>
<evidence type="ECO:0000313" key="4">
    <source>
        <dbReference type="EMBL" id="GGC72018.1"/>
    </source>
</evidence>
<evidence type="ECO:0000313" key="5">
    <source>
        <dbReference type="Proteomes" id="UP000637002"/>
    </source>
</evidence>
<evidence type="ECO:0000256" key="3">
    <source>
        <dbReference type="PIRNR" id="PIRNR001365"/>
    </source>
</evidence>
<name>A0A916UFV8_9HYPH</name>
<dbReference type="AlphaFoldDB" id="A0A916UFV8"/>
<dbReference type="Proteomes" id="UP000637002">
    <property type="component" value="Unassembled WGS sequence"/>
</dbReference>
<dbReference type="GO" id="GO:0005829">
    <property type="term" value="C:cytosol"/>
    <property type="evidence" value="ECO:0007669"/>
    <property type="project" value="TreeGrafter"/>
</dbReference>
<dbReference type="InterPro" id="IPR002220">
    <property type="entry name" value="DapA-like"/>
</dbReference>
<dbReference type="RefSeq" id="WP_210324514.1">
    <property type="nucleotide sequence ID" value="NZ_BMGG01000005.1"/>
</dbReference>
<keyword evidence="5" id="KW-1185">Reference proteome</keyword>
<protein>
    <submittedName>
        <fullName evidence="4">4-hydroxy-tetrahydrodipicolinate synthase</fullName>
    </submittedName>
</protein>
<dbReference type="Pfam" id="PF00701">
    <property type="entry name" value="DHDPS"/>
    <property type="match status" value="1"/>
</dbReference>
<dbReference type="PANTHER" id="PTHR12128">
    <property type="entry name" value="DIHYDRODIPICOLINATE SYNTHASE"/>
    <property type="match status" value="1"/>
</dbReference>
<proteinExistence type="inferred from homology"/>
<reference evidence="4" key="1">
    <citation type="journal article" date="2014" name="Int. J. Syst. Evol. Microbiol.">
        <title>Complete genome sequence of Corynebacterium casei LMG S-19264T (=DSM 44701T), isolated from a smear-ripened cheese.</title>
        <authorList>
            <consortium name="US DOE Joint Genome Institute (JGI-PGF)"/>
            <person name="Walter F."/>
            <person name="Albersmeier A."/>
            <person name="Kalinowski J."/>
            <person name="Ruckert C."/>
        </authorList>
    </citation>
    <scope>NUCLEOTIDE SEQUENCE</scope>
    <source>
        <strain evidence="4">CGMCC 1.12919</strain>
    </source>
</reference>
<dbReference type="SMART" id="SM01130">
    <property type="entry name" value="DHDPS"/>
    <property type="match status" value="1"/>
</dbReference>
<comment type="caution">
    <text evidence="4">The sequence shown here is derived from an EMBL/GenBank/DDBJ whole genome shotgun (WGS) entry which is preliminary data.</text>
</comment>
<dbReference type="EMBL" id="BMGG01000005">
    <property type="protein sequence ID" value="GGC72018.1"/>
    <property type="molecule type" value="Genomic_DNA"/>
</dbReference>
<dbReference type="PIRSF" id="PIRSF001365">
    <property type="entry name" value="DHDPS"/>
    <property type="match status" value="1"/>
</dbReference>
<sequence>MTLSGSIAALATPFGVDGVDERAFADLADWQIGHGTNGLAVATAEGEYATLEPHEYVRLVAVAAECAAGRVPVLVGIASPATDRAIAQGQLARTAGADALVVTTPPYIRPSQRGLLRHFEAVAAAVDLPLIVHNDPDRTRVDLAPQTAEHLRAVSGITGYIEGAPGLPRALSALRLRGDGLCVLTTDEVAAVPFLLAGGSGLFSVVANVTPQLCASLFSACLLGDGATAVDLQQRLSLLSQAIDGDADPAAMKYALFLIRGRFSPKPRLPLVEPSCVTERRIAAALERLRADVEYT</sequence>
<gene>
    <name evidence="4" type="primary">dapA</name>
    <name evidence="4" type="ORF">GCM10010994_33040</name>
</gene>
<dbReference type="PRINTS" id="PR00146">
    <property type="entry name" value="DHPICSNTHASE"/>
</dbReference>
<dbReference type="Gene3D" id="3.20.20.70">
    <property type="entry name" value="Aldolase class I"/>
    <property type="match status" value="1"/>
</dbReference>
<dbReference type="PANTHER" id="PTHR12128:SF66">
    <property type="entry name" value="4-HYDROXY-2-OXOGLUTARATE ALDOLASE, MITOCHONDRIAL"/>
    <property type="match status" value="1"/>
</dbReference>
<reference evidence="4" key="2">
    <citation type="submission" date="2020-09" db="EMBL/GenBank/DDBJ databases">
        <authorList>
            <person name="Sun Q."/>
            <person name="Zhou Y."/>
        </authorList>
    </citation>
    <scope>NUCLEOTIDE SEQUENCE</scope>
    <source>
        <strain evidence="4">CGMCC 1.12919</strain>
    </source>
</reference>
<accession>A0A916UFV8</accession>
<keyword evidence="2 3" id="KW-0456">Lyase</keyword>
<dbReference type="GO" id="GO:0008840">
    <property type="term" value="F:4-hydroxy-tetrahydrodipicolinate synthase activity"/>
    <property type="evidence" value="ECO:0007669"/>
    <property type="project" value="TreeGrafter"/>
</dbReference>
<dbReference type="InterPro" id="IPR013785">
    <property type="entry name" value="Aldolase_TIM"/>
</dbReference>
<comment type="similarity">
    <text evidence="1 3">Belongs to the DapA family.</text>
</comment>
<dbReference type="SUPFAM" id="SSF51569">
    <property type="entry name" value="Aldolase"/>
    <property type="match status" value="1"/>
</dbReference>
<organism evidence="4 5">
    <name type="scientific">Chelatococcus reniformis</name>
    <dbReference type="NCBI Taxonomy" id="1494448"/>
    <lineage>
        <taxon>Bacteria</taxon>
        <taxon>Pseudomonadati</taxon>
        <taxon>Pseudomonadota</taxon>
        <taxon>Alphaproteobacteria</taxon>
        <taxon>Hyphomicrobiales</taxon>
        <taxon>Chelatococcaceae</taxon>
        <taxon>Chelatococcus</taxon>
    </lineage>
</organism>